<sequence length="375" mass="42941">MKKILFITDIGLPWGGSEELWSKSATILKNEGFNIQASVGWYGQVHPKMQNMIDIGIKVHFRKNKVRNLLHKAYGVTQNGLLKYVKAEAIKHIDKIKPDFIVFSQSHIFSAWEYMRYAKKNDIRYCVITQLNSELSWANDTNYKQIRQAFVGAESCFFVSKGNLELLETQLAFKLSNAEVISNPFNMDSVKDIQWPKMDTLNFAYVGRLDFTHKGIDILLKSFATESWKKREFLLNIYGSGNIELTKELVNHLDLSEKVIFHGHVNNIHEIWKKNHILALASRYEGMPLVLIEAMFCKRTAIVTDVAGHGELISDGVNGFVVAAAQNKLFAQKLEVVWANKHRLEDYGKAALSTIKKSIEELPEKKFSELIKNTW</sequence>
<keyword evidence="3" id="KW-1185">Reference proteome</keyword>
<organism evidence="2 3">
    <name type="scientific">Gelidibacter algens</name>
    <dbReference type="NCBI Taxonomy" id="49280"/>
    <lineage>
        <taxon>Bacteria</taxon>
        <taxon>Pseudomonadati</taxon>
        <taxon>Bacteroidota</taxon>
        <taxon>Flavobacteriia</taxon>
        <taxon>Flavobacteriales</taxon>
        <taxon>Flavobacteriaceae</taxon>
        <taxon>Gelidibacter</taxon>
    </lineage>
</organism>
<dbReference type="Pfam" id="PF00534">
    <property type="entry name" value="Glycos_transf_1"/>
    <property type="match status" value="1"/>
</dbReference>
<reference evidence="2 3" key="1">
    <citation type="submission" date="2018-06" db="EMBL/GenBank/DDBJ databases">
        <title>Genomic Encyclopedia of Archaeal and Bacterial Type Strains, Phase II (KMG-II): from individual species to whole genera.</title>
        <authorList>
            <person name="Goeker M."/>
        </authorList>
    </citation>
    <scope>NUCLEOTIDE SEQUENCE [LARGE SCALE GENOMIC DNA]</scope>
    <source>
        <strain evidence="2 3">DSM 12408</strain>
    </source>
</reference>
<dbReference type="Gene3D" id="3.40.50.2000">
    <property type="entry name" value="Glycogen Phosphorylase B"/>
    <property type="match status" value="2"/>
</dbReference>
<keyword evidence="2" id="KW-0808">Transferase</keyword>
<dbReference type="RefSeq" id="WP_066433715.1">
    <property type="nucleotide sequence ID" value="NZ_LZRN01000016.1"/>
</dbReference>
<dbReference type="AlphaFoldDB" id="A0A1A7R1Z5"/>
<dbReference type="InterPro" id="IPR001296">
    <property type="entry name" value="Glyco_trans_1"/>
</dbReference>
<dbReference type="GO" id="GO:0016740">
    <property type="term" value="F:transferase activity"/>
    <property type="evidence" value="ECO:0007669"/>
    <property type="project" value="UniProtKB-KW"/>
</dbReference>
<dbReference type="STRING" id="49280.A9996_09480"/>
<accession>A0A1A7R1Z5</accession>
<dbReference type="OrthoDB" id="9771846at2"/>
<gene>
    <name evidence="2" type="ORF">LX77_02567</name>
</gene>
<comment type="caution">
    <text evidence="2">The sequence shown here is derived from an EMBL/GenBank/DDBJ whole genome shotgun (WGS) entry which is preliminary data.</text>
</comment>
<name>A0A1A7R1Z5_9FLAO</name>
<protein>
    <submittedName>
        <fullName evidence="2">Glycosyltransferase involved in cell wall biosynthesis</fullName>
    </submittedName>
</protein>
<dbReference type="EMBL" id="QLLQ01000010">
    <property type="protein sequence ID" value="RAJ22256.1"/>
    <property type="molecule type" value="Genomic_DNA"/>
</dbReference>
<evidence type="ECO:0000313" key="3">
    <source>
        <dbReference type="Proteomes" id="UP000248987"/>
    </source>
</evidence>
<feature type="domain" description="Glycosyl transferase family 1" evidence="1">
    <location>
        <begin position="200"/>
        <end position="351"/>
    </location>
</feature>
<evidence type="ECO:0000259" key="1">
    <source>
        <dbReference type="Pfam" id="PF00534"/>
    </source>
</evidence>
<dbReference type="Proteomes" id="UP000248987">
    <property type="component" value="Unassembled WGS sequence"/>
</dbReference>
<dbReference type="PANTHER" id="PTHR12526">
    <property type="entry name" value="GLYCOSYLTRANSFERASE"/>
    <property type="match status" value="1"/>
</dbReference>
<dbReference type="SUPFAM" id="SSF53756">
    <property type="entry name" value="UDP-Glycosyltransferase/glycogen phosphorylase"/>
    <property type="match status" value="1"/>
</dbReference>
<proteinExistence type="predicted"/>
<evidence type="ECO:0000313" key="2">
    <source>
        <dbReference type="EMBL" id="RAJ22256.1"/>
    </source>
</evidence>